<gene>
    <name evidence="1" type="ORF">AB1Y20_014552</name>
</gene>
<dbReference type="Pfam" id="PF13578">
    <property type="entry name" value="Methyltransf_24"/>
    <property type="match status" value="1"/>
</dbReference>
<dbReference type="EMBL" id="JBGBPQ010000030">
    <property type="protein sequence ID" value="KAL1495909.1"/>
    <property type="molecule type" value="Genomic_DNA"/>
</dbReference>
<sequence>MVIECAPARHFAPQRASLHCDTRLCDGVRSLLLANCSQLADPQFVAQLAREVGMVPDPRGCRLYGEECAAAHEGEAAVKRQDGMYQDPVQLAEVLHFLRGGGVQSYVEVGINGGWTSGFITAFLLRHSPSRQVTSLAVDRSDRRAASTRRLFDSLDIRFALRQHPTDLRLAMHKRWPQLANARHSVDLCFIDGDHSYGGVRLDYEMVADLCRLVMFHDIMDWDSFDFFSARKDKYHGVPAFWAHLKANVNRARVREFTAQAAIFPPTLGIGLLLPGSSGTAALDENFSRPWLVGGSLGAEWGVPAQLPAGFLCNGCSTSSSVGRRPPSLAHGRSVAAVDPLPVPRASHAAHVAARLNERFRNGVPTGDFARAGVVYRGIGDALSPGWSAAWRRAKRANIHATVPEPWRVDPHYRTDVSDRFSVSIMNARLPYYYHGSNSQTSAGLVVAPSVAGDAALCLFPEDVSSVNRTCVARTDKCIPGCVTPADEAWKWCEPHQQRAYRGGAASNPSSCAWRPAQLQEMMVLHEIRRDTPSFKGCLCCSWPKCPLCELRRSLHCRR</sequence>
<dbReference type="InterPro" id="IPR029063">
    <property type="entry name" value="SAM-dependent_MTases_sf"/>
</dbReference>
<protein>
    <submittedName>
        <fullName evidence="1">Uncharacterized protein</fullName>
    </submittedName>
</protein>
<dbReference type="Proteomes" id="UP001515480">
    <property type="component" value="Unassembled WGS sequence"/>
</dbReference>
<dbReference type="Gene3D" id="3.40.50.150">
    <property type="entry name" value="Vaccinia Virus protein VP39"/>
    <property type="match status" value="1"/>
</dbReference>
<organism evidence="1 2">
    <name type="scientific">Prymnesium parvum</name>
    <name type="common">Toxic golden alga</name>
    <dbReference type="NCBI Taxonomy" id="97485"/>
    <lineage>
        <taxon>Eukaryota</taxon>
        <taxon>Haptista</taxon>
        <taxon>Haptophyta</taxon>
        <taxon>Prymnesiophyceae</taxon>
        <taxon>Prymnesiales</taxon>
        <taxon>Prymnesiaceae</taxon>
        <taxon>Prymnesium</taxon>
    </lineage>
</organism>
<reference evidence="1 2" key="1">
    <citation type="journal article" date="2024" name="Science">
        <title>Giant polyketide synthase enzymes in the biosynthesis of giant marine polyether toxins.</title>
        <authorList>
            <person name="Fallon T.R."/>
            <person name="Shende V.V."/>
            <person name="Wierzbicki I.H."/>
            <person name="Pendleton A.L."/>
            <person name="Watervoot N.F."/>
            <person name="Auber R.P."/>
            <person name="Gonzalez D.J."/>
            <person name="Wisecaver J.H."/>
            <person name="Moore B.S."/>
        </authorList>
    </citation>
    <scope>NUCLEOTIDE SEQUENCE [LARGE SCALE GENOMIC DNA]</scope>
    <source>
        <strain evidence="1 2">12B1</strain>
    </source>
</reference>
<name>A0AB34IDX8_PRYPA</name>
<proteinExistence type="predicted"/>
<dbReference type="AlphaFoldDB" id="A0AB34IDX8"/>
<evidence type="ECO:0000313" key="1">
    <source>
        <dbReference type="EMBL" id="KAL1495909.1"/>
    </source>
</evidence>
<evidence type="ECO:0000313" key="2">
    <source>
        <dbReference type="Proteomes" id="UP001515480"/>
    </source>
</evidence>
<accession>A0AB34IDX8</accession>
<keyword evidence="2" id="KW-1185">Reference proteome</keyword>
<comment type="caution">
    <text evidence="1">The sequence shown here is derived from an EMBL/GenBank/DDBJ whole genome shotgun (WGS) entry which is preliminary data.</text>
</comment>